<dbReference type="EMBL" id="JADNRY010000004">
    <property type="protein sequence ID" value="KAF9077345.1"/>
    <property type="molecule type" value="Genomic_DNA"/>
</dbReference>
<keyword evidence="2" id="KW-1185">Reference proteome</keyword>
<reference evidence="1" key="1">
    <citation type="submission" date="2020-11" db="EMBL/GenBank/DDBJ databases">
        <authorList>
            <consortium name="DOE Joint Genome Institute"/>
            <person name="Ahrendt S."/>
            <person name="Riley R."/>
            <person name="Andreopoulos W."/>
            <person name="Labutti K."/>
            <person name="Pangilinan J."/>
            <person name="Ruiz-Duenas F.J."/>
            <person name="Barrasa J.M."/>
            <person name="Sanchez-Garcia M."/>
            <person name="Camarero S."/>
            <person name="Miyauchi S."/>
            <person name="Serrano A."/>
            <person name="Linde D."/>
            <person name="Babiker R."/>
            <person name="Drula E."/>
            <person name="Ayuso-Fernandez I."/>
            <person name="Pacheco R."/>
            <person name="Padilla G."/>
            <person name="Ferreira P."/>
            <person name="Barriuso J."/>
            <person name="Kellner H."/>
            <person name="Castanera R."/>
            <person name="Alfaro M."/>
            <person name="Ramirez L."/>
            <person name="Pisabarro A.G."/>
            <person name="Kuo A."/>
            <person name="Tritt A."/>
            <person name="Lipzen A."/>
            <person name="He G."/>
            <person name="Yan M."/>
            <person name="Ng V."/>
            <person name="Cullen D."/>
            <person name="Martin F."/>
            <person name="Rosso M.-N."/>
            <person name="Henrissat B."/>
            <person name="Hibbett D."/>
            <person name="Martinez A.T."/>
            <person name="Grigoriev I.V."/>
        </authorList>
    </citation>
    <scope>NUCLEOTIDE SEQUENCE</scope>
    <source>
        <strain evidence="1">AH 40177</strain>
    </source>
</reference>
<name>A0A9P5Q9G9_9AGAR</name>
<organism evidence="1 2">
    <name type="scientific">Rhodocollybia butyracea</name>
    <dbReference type="NCBI Taxonomy" id="206335"/>
    <lineage>
        <taxon>Eukaryota</taxon>
        <taxon>Fungi</taxon>
        <taxon>Dikarya</taxon>
        <taxon>Basidiomycota</taxon>
        <taxon>Agaricomycotina</taxon>
        <taxon>Agaricomycetes</taxon>
        <taxon>Agaricomycetidae</taxon>
        <taxon>Agaricales</taxon>
        <taxon>Marasmiineae</taxon>
        <taxon>Omphalotaceae</taxon>
        <taxon>Rhodocollybia</taxon>
    </lineage>
</organism>
<sequence length="53" mass="5920">MFRDTLIRDLDTHWTVDTLMRAKSREVIDIPPLAYTAPSVFSGSLGLDSLPCP</sequence>
<protein>
    <submittedName>
        <fullName evidence="1">Uncharacterized protein</fullName>
    </submittedName>
</protein>
<comment type="caution">
    <text evidence="1">The sequence shown here is derived from an EMBL/GenBank/DDBJ whole genome shotgun (WGS) entry which is preliminary data.</text>
</comment>
<dbReference type="Proteomes" id="UP000772434">
    <property type="component" value="Unassembled WGS sequence"/>
</dbReference>
<accession>A0A9P5Q9G9</accession>
<evidence type="ECO:0000313" key="1">
    <source>
        <dbReference type="EMBL" id="KAF9077345.1"/>
    </source>
</evidence>
<proteinExistence type="predicted"/>
<dbReference type="AlphaFoldDB" id="A0A9P5Q9G9"/>
<evidence type="ECO:0000313" key="2">
    <source>
        <dbReference type="Proteomes" id="UP000772434"/>
    </source>
</evidence>
<gene>
    <name evidence="1" type="ORF">BDP27DRAFT_1312237</name>
</gene>